<keyword evidence="4 11" id="KW-0812">Transmembrane</keyword>
<keyword evidence="5" id="KW-0677">Repeat</keyword>
<evidence type="ECO:0008006" key="15">
    <source>
        <dbReference type="Google" id="ProtNLM"/>
    </source>
</evidence>
<keyword evidence="9 11" id="KW-0472">Membrane</keyword>
<feature type="domain" description="ABC transporter" evidence="12">
    <location>
        <begin position="806"/>
        <end position="1048"/>
    </location>
</feature>
<dbReference type="InterPro" id="IPR003439">
    <property type="entry name" value="ABC_transporter-like_ATP-bd"/>
</dbReference>
<dbReference type="SUPFAM" id="SSF52540">
    <property type="entry name" value="P-loop containing nucleoside triphosphate hydrolases"/>
    <property type="match status" value="2"/>
</dbReference>
<evidence type="ECO:0000256" key="8">
    <source>
        <dbReference type="ARBA" id="ARBA00022989"/>
    </source>
</evidence>
<dbReference type="PANTHER" id="PTHR24223:SF456">
    <property type="entry name" value="MULTIDRUG RESISTANCE-ASSOCIATED PROTEIN LETHAL(2)03659"/>
    <property type="match status" value="1"/>
</dbReference>
<dbReference type="GO" id="GO:0016887">
    <property type="term" value="F:ATP hydrolysis activity"/>
    <property type="evidence" value="ECO:0007669"/>
    <property type="project" value="InterPro"/>
</dbReference>
<dbReference type="PROSITE" id="PS50929">
    <property type="entry name" value="ABC_TM1F"/>
    <property type="match status" value="2"/>
</dbReference>
<dbReference type="GO" id="GO:0016020">
    <property type="term" value="C:membrane"/>
    <property type="evidence" value="ECO:0007669"/>
    <property type="project" value="UniProtKB-SubCell"/>
</dbReference>
<dbReference type="InterPro" id="IPR036640">
    <property type="entry name" value="ABC1_TM_sf"/>
</dbReference>
<evidence type="ECO:0000256" key="3">
    <source>
        <dbReference type="ARBA" id="ARBA00022448"/>
    </source>
</evidence>
<evidence type="ECO:0000256" key="6">
    <source>
        <dbReference type="ARBA" id="ARBA00022741"/>
    </source>
</evidence>
<protein>
    <recommendedName>
        <fullName evidence="15">ATP-dependent transporter ycf16</fullName>
    </recommendedName>
</protein>
<dbReference type="PANTHER" id="PTHR24223">
    <property type="entry name" value="ATP-BINDING CASSETTE SUB-FAMILY C"/>
    <property type="match status" value="1"/>
</dbReference>
<evidence type="ECO:0000256" key="7">
    <source>
        <dbReference type="ARBA" id="ARBA00022840"/>
    </source>
</evidence>
<feature type="domain" description="ABC transmembrane type-1" evidence="13">
    <location>
        <begin position="468"/>
        <end position="741"/>
    </location>
</feature>
<dbReference type="Gene3D" id="3.40.50.300">
    <property type="entry name" value="P-loop containing nucleotide triphosphate hydrolases"/>
    <property type="match status" value="2"/>
</dbReference>
<feature type="transmembrane region" description="Helical" evidence="11">
    <location>
        <begin position="490"/>
        <end position="513"/>
    </location>
</feature>
<dbReference type="InterPro" id="IPR011527">
    <property type="entry name" value="ABC1_TM_dom"/>
</dbReference>
<dbReference type="Gene3D" id="1.20.1560.10">
    <property type="entry name" value="ABC transporter type 1, transmembrane domain"/>
    <property type="match status" value="2"/>
</dbReference>
<dbReference type="FunFam" id="1.20.1560.10:FF:000063">
    <property type="entry name" value="Multidrug resistance protein ABC transporter"/>
    <property type="match status" value="1"/>
</dbReference>
<reference evidence="14" key="1">
    <citation type="submission" date="2021-01" db="EMBL/GenBank/DDBJ databases">
        <authorList>
            <person name="Corre E."/>
            <person name="Pelletier E."/>
            <person name="Niang G."/>
            <person name="Scheremetjew M."/>
            <person name="Finn R."/>
            <person name="Kale V."/>
            <person name="Holt S."/>
            <person name="Cochrane G."/>
            <person name="Meng A."/>
            <person name="Brown T."/>
            <person name="Cohen L."/>
        </authorList>
    </citation>
    <scope>NUCLEOTIDE SEQUENCE</scope>
    <source>
        <strain evidence="14">GSO104</strain>
    </source>
</reference>
<dbReference type="CDD" id="cd03250">
    <property type="entry name" value="ABCC_MRP_domain1"/>
    <property type="match status" value="1"/>
</dbReference>
<keyword evidence="3" id="KW-0813">Transport</keyword>
<dbReference type="InterPro" id="IPR003593">
    <property type="entry name" value="AAA+_ATPase"/>
</dbReference>
<dbReference type="InterPro" id="IPR027417">
    <property type="entry name" value="P-loop_NTPase"/>
</dbReference>
<dbReference type="CDD" id="cd03244">
    <property type="entry name" value="ABCC_MRP_domain2"/>
    <property type="match status" value="1"/>
</dbReference>
<dbReference type="EMBL" id="HBNS01000851">
    <property type="protein sequence ID" value="CAE4579132.1"/>
    <property type="molecule type" value="Transcribed_RNA"/>
</dbReference>
<gene>
    <name evidence="14" type="ORF">DBRI00130_LOCUS673</name>
</gene>
<evidence type="ECO:0000256" key="9">
    <source>
        <dbReference type="ARBA" id="ARBA00023136"/>
    </source>
</evidence>
<feature type="transmembrane region" description="Helical" evidence="11">
    <location>
        <begin position="712"/>
        <end position="733"/>
    </location>
</feature>
<keyword evidence="6" id="KW-0547">Nucleotide-binding</keyword>
<dbReference type="PROSITE" id="PS00211">
    <property type="entry name" value="ABC_TRANSPORTER_1"/>
    <property type="match status" value="2"/>
</dbReference>
<proteinExistence type="inferred from homology"/>
<dbReference type="Pfam" id="PF00005">
    <property type="entry name" value="ABC_tran"/>
    <property type="match status" value="2"/>
</dbReference>
<feature type="transmembrane region" description="Helical" evidence="11">
    <location>
        <begin position="680"/>
        <end position="700"/>
    </location>
</feature>
<feature type="transmembrane region" description="Helical" evidence="11">
    <location>
        <begin position="35"/>
        <end position="54"/>
    </location>
</feature>
<feature type="region of interest" description="Disordered" evidence="10">
    <location>
        <begin position="385"/>
        <end position="411"/>
    </location>
</feature>
<comment type="subcellular location">
    <subcellularLocation>
        <location evidence="1">Membrane</location>
        <topology evidence="1">Multi-pass membrane protein</topology>
    </subcellularLocation>
</comment>
<dbReference type="InterPro" id="IPR044726">
    <property type="entry name" value="ABCC_6TM_D2"/>
</dbReference>
<evidence type="ECO:0000256" key="4">
    <source>
        <dbReference type="ARBA" id="ARBA00022692"/>
    </source>
</evidence>
<feature type="domain" description="ABC transmembrane type-1" evidence="13">
    <location>
        <begin position="1"/>
        <end position="92"/>
    </location>
</feature>
<feature type="transmembrane region" description="Helical" evidence="11">
    <location>
        <begin position="456"/>
        <end position="478"/>
    </location>
</feature>
<keyword evidence="8 11" id="KW-1133">Transmembrane helix</keyword>
<evidence type="ECO:0000259" key="13">
    <source>
        <dbReference type="PROSITE" id="PS50929"/>
    </source>
</evidence>
<evidence type="ECO:0000313" key="14">
    <source>
        <dbReference type="EMBL" id="CAE4579132.1"/>
    </source>
</evidence>
<dbReference type="Pfam" id="PF00664">
    <property type="entry name" value="ABC_membrane"/>
    <property type="match status" value="1"/>
</dbReference>
<dbReference type="GO" id="GO:0005524">
    <property type="term" value="F:ATP binding"/>
    <property type="evidence" value="ECO:0007669"/>
    <property type="project" value="UniProtKB-KW"/>
</dbReference>
<organism evidence="14">
    <name type="scientific">Ditylum brightwellii</name>
    <dbReference type="NCBI Taxonomy" id="49249"/>
    <lineage>
        <taxon>Eukaryota</taxon>
        <taxon>Sar</taxon>
        <taxon>Stramenopiles</taxon>
        <taxon>Ochrophyta</taxon>
        <taxon>Bacillariophyta</taxon>
        <taxon>Mediophyceae</taxon>
        <taxon>Lithodesmiophycidae</taxon>
        <taxon>Lithodesmiales</taxon>
        <taxon>Lithodesmiaceae</taxon>
        <taxon>Ditylum</taxon>
    </lineage>
</organism>
<dbReference type="InterPro" id="IPR017871">
    <property type="entry name" value="ABC_transporter-like_CS"/>
</dbReference>
<dbReference type="PROSITE" id="PS50893">
    <property type="entry name" value="ABC_TRANSPORTER_2"/>
    <property type="match status" value="2"/>
</dbReference>
<dbReference type="SMART" id="SM00382">
    <property type="entry name" value="AAA"/>
    <property type="match status" value="2"/>
</dbReference>
<keyword evidence="7" id="KW-0067">ATP-binding</keyword>
<evidence type="ECO:0000256" key="11">
    <source>
        <dbReference type="SAM" id="Phobius"/>
    </source>
</evidence>
<dbReference type="SUPFAM" id="SSF90123">
    <property type="entry name" value="ABC transporter transmembrane region"/>
    <property type="match status" value="2"/>
</dbReference>
<evidence type="ECO:0000256" key="5">
    <source>
        <dbReference type="ARBA" id="ARBA00022737"/>
    </source>
</evidence>
<accession>A0A7S4V6C1</accession>
<evidence type="ECO:0000256" key="10">
    <source>
        <dbReference type="SAM" id="MobiDB-lite"/>
    </source>
</evidence>
<sequence>MYTWEDKFAEIIAVSRSKELDLLREAAYLRGFSRAYMSALPGVVAVGALVVFALAKAGADISAPRLFAAIVAFDQLRFPLLFYPMSLAHLAQAKVSAARVEAFLGLKEISEFKNVGNARYNRDEDMPNHGEIILKNVEVYWSDPLVPLGDTTINGSDDSPRDLNDSEKEVLVHPKPVLQNINLHVSNGELCAVVGRVGSGKSTLCSAIINEAILKEGEIILKGKVAYAAQTPWILNATLRDNILFGLPMDEDKYHKVLRACQLEHDLNMMENGDLTDIGERGINLSGGQKARVSIARAAYSDADTIILDDPLSALDPEVGKKLFSECICNLLDGKTRLLVTNQIQFLSSCDSVVALREGKITEQGSFSDLVSDKGSEVNRLLASSRTGSLRGSDTGNSSSITKDKKDTVAAAPANKDQSLFKKSLHTKEERNVGAVSMSVYLKYLKAGGGYIKFGFVYFSFVSTTVNQVAITSWISYWTSDADYERHPEAFYLGMYFMLAVTLGIFSFVRAYLLAKFGVNASESLHKNLLGSILRAPQSFFDTTPMGRILSRFSKDIYAVDLELSDFFDWFLYCTTSVAASIGIIMFVTPWFGIATIPLGLFYFKILNSFREVSRETKRLDSISRSPVYAHFSETLGGLITIRAYRQPDRFRDEFEEKVNSNTKAYYNLKAADRWLSIRLEFIGSAIAGCAAAFATNLAISTSGEPSDSHFSSLAGLSLTFAITIAGTLNWIVRSFAQFEAAMNSCERILYYTENIPQEAPSTSDELELQTKHDKPSALTPSKFAVITSDGKALRVSSDWPKEGRIVLDNLRMRYRSDTPLVLRGLNVSIAPGERIGVVGRTGSGKSSLLLTLLRLVEPHLDDNDQSYRAPISIDGVDILRIGLRDLRLKVGIIPQNPVLFSGSIRSNIDPFSQYKDDEIWNALDKCGMKVSVERMPLQLEAAVTEHGQNLSSGMRQMLVLGRALLRQCRILLLDEATSSVDFETDQEIQRTLREAFSGCTVLTIAHRINTIMDSDKIMVMKDGIVEEFAPPQELLKVDGSVFSEIVRHAEEEENE</sequence>
<dbReference type="AlphaFoldDB" id="A0A7S4V6C1"/>
<feature type="compositionally biased region" description="Polar residues" evidence="10">
    <location>
        <begin position="385"/>
        <end position="401"/>
    </location>
</feature>
<evidence type="ECO:0000256" key="2">
    <source>
        <dbReference type="ARBA" id="ARBA00009726"/>
    </source>
</evidence>
<dbReference type="FunFam" id="3.40.50.300:FF:001847">
    <property type="entry name" value="ABC transporter, putative"/>
    <property type="match status" value="1"/>
</dbReference>
<dbReference type="FunFam" id="3.40.50.300:FF:000610">
    <property type="entry name" value="Multidrug resistance-associated ABC transporter"/>
    <property type="match status" value="1"/>
</dbReference>
<comment type="similarity">
    <text evidence="2">Belongs to the ABC transporter superfamily. ABCC family. Conjugate transporter (TC 3.A.1.208) subfamily.</text>
</comment>
<evidence type="ECO:0000256" key="1">
    <source>
        <dbReference type="ARBA" id="ARBA00004141"/>
    </source>
</evidence>
<feature type="domain" description="ABC transporter" evidence="12">
    <location>
        <begin position="161"/>
        <end position="383"/>
    </location>
</feature>
<dbReference type="GO" id="GO:0140359">
    <property type="term" value="F:ABC-type transporter activity"/>
    <property type="evidence" value="ECO:0007669"/>
    <property type="project" value="InterPro"/>
</dbReference>
<name>A0A7S4V6C1_9STRA</name>
<dbReference type="InterPro" id="IPR050173">
    <property type="entry name" value="ABC_transporter_C-like"/>
</dbReference>
<evidence type="ECO:0000259" key="12">
    <source>
        <dbReference type="PROSITE" id="PS50893"/>
    </source>
</evidence>
<feature type="transmembrane region" description="Helical" evidence="11">
    <location>
        <begin position="570"/>
        <end position="603"/>
    </location>
</feature>
<dbReference type="CDD" id="cd18580">
    <property type="entry name" value="ABC_6TM_ABCC_D2"/>
    <property type="match status" value="1"/>
</dbReference>